<organism evidence="2 3">
    <name type="scientific">Rhizoctonia solani</name>
    <dbReference type="NCBI Taxonomy" id="456999"/>
    <lineage>
        <taxon>Eukaryota</taxon>
        <taxon>Fungi</taxon>
        <taxon>Dikarya</taxon>
        <taxon>Basidiomycota</taxon>
        <taxon>Agaricomycotina</taxon>
        <taxon>Agaricomycetes</taxon>
        <taxon>Cantharellales</taxon>
        <taxon>Ceratobasidiaceae</taxon>
        <taxon>Rhizoctonia</taxon>
    </lineage>
</organism>
<feature type="region of interest" description="Disordered" evidence="1">
    <location>
        <begin position="62"/>
        <end position="103"/>
    </location>
</feature>
<evidence type="ECO:0000256" key="1">
    <source>
        <dbReference type="SAM" id="MobiDB-lite"/>
    </source>
</evidence>
<gene>
    <name evidence="2" type="ORF">RhiXN_06356</name>
</gene>
<protein>
    <submittedName>
        <fullName evidence="2">Uncharacterized protein</fullName>
    </submittedName>
</protein>
<dbReference type="GeneID" id="67028635"/>
<reference evidence="2" key="1">
    <citation type="submission" date="2020-05" db="EMBL/GenBank/DDBJ databases">
        <title>Evolutionary and genomic comparisons of hybrid uninucleate and nonhybrid Rhizoctonia fungi.</title>
        <authorList>
            <person name="Li C."/>
            <person name="Chen X."/>
        </authorList>
    </citation>
    <scope>NUCLEOTIDE SEQUENCE</scope>
    <source>
        <strain evidence="2">AG-1 IA</strain>
    </source>
</reference>
<evidence type="ECO:0000313" key="2">
    <source>
        <dbReference type="EMBL" id="QRW21367.1"/>
    </source>
</evidence>
<name>A0A8H8NZ23_9AGAM</name>
<dbReference type="EMBL" id="CP059664">
    <property type="protein sequence ID" value="QRW21367.1"/>
    <property type="molecule type" value="Genomic_DNA"/>
</dbReference>
<dbReference type="KEGG" id="rsx:RhiXN_06356"/>
<sequence>MMTVLSFLHRLSRRSPTSVRVAVPGFRARSNSEAGYEHEGDESGDDTWVSLHHSVASLSLVAEEDPDRTVRTGRPTIVRELSRESSRSPSRRPHARPKRRAVRPIQRAHTVLLLLRRIRTGVTMGISFA</sequence>
<dbReference type="RefSeq" id="XP_043181604.1">
    <property type="nucleotide sequence ID" value="XM_043326172.1"/>
</dbReference>
<dbReference type="Proteomes" id="UP000650533">
    <property type="component" value="Chromosome 7"/>
</dbReference>
<proteinExistence type="predicted"/>
<accession>A0A8H8NZ23</accession>
<evidence type="ECO:0000313" key="3">
    <source>
        <dbReference type="Proteomes" id="UP000650533"/>
    </source>
</evidence>
<feature type="compositionally biased region" description="Basic residues" evidence="1">
    <location>
        <begin position="89"/>
        <end position="102"/>
    </location>
</feature>
<dbReference type="AlphaFoldDB" id="A0A8H8NZ23"/>